<sequence length="103" mass="11338">MSCIAPCASEVFLQPTDLKLLLDDPQVPSVPWYAICVSCHMFRTYRVVSRRWAGLFSSAEGSAQHPLTRLRKLTGFTTGLAARRHGRKSKAADAVHAVPDLSL</sequence>
<reference evidence="1" key="1">
    <citation type="submission" date="2021-02" db="EMBL/GenBank/DDBJ databases">
        <authorList>
            <person name="Dougan E. K."/>
            <person name="Rhodes N."/>
            <person name="Thang M."/>
            <person name="Chan C."/>
        </authorList>
    </citation>
    <scope>NUCLEOTIDE SEQUENCE</scope>
</reference>
<dbReference type="AlphaFoldDB" id="A0A812KSA8"/>
<keyword evidence="2" id="KW-1185">Reference proteome</keyword>
<proteinExistence type="predicted"/>
<dbReference type="EMBL" id="CAJNDS010000802">
    <property type="protein sequence ID" value="CAE7235090.1"/>
    <property type="molecule type" value="Genomic_DNA"/>
</dbReference>
<dbReference type="Proteomes" id="UP000604046">
    <property type="component" value="Unassembled WGS sequence"/>
</dbReference>
<name>A0A812KSA8_9DINO</name>
<comment type="caution">
    <text evidence="1">The sequence shown here is derived from an EMBL/GenBank/DDBJ whole genome shotgun (WGS) entry which is preliminary data.</text>
</comment>
<evidence type="ECO:0000313" key="2">
    <source>
        <dbReference type="Proteomes" id="UP000604046"/>
    </source>
</evidence>
<accession>A0A812KSA8</accession>
<gene>
    <name evidence="1" type="ORF">SNAT2548_LOCUS10001</name>
</gene>
<evidence type="ECO:0000313" key="1">
    <source>
        <dbReference type="EMBL" id="CAE7235090.1"/>
    </source>
</evidence>
<organism evidence="1 2">
    <name type="scientific">Symbiodinium natans</name>
    <dbReference type="NCBI Taxonomy" id="878477"/>
    <lineage>
        <taxon>Eukaryota</taxon>
        <taxon>Sar</taxon>
        <taxon>Alveolata</taxon>
        <taxon>Dinophyceae</taxon>
        <taxon>Suessiales</taxon>
        <taxon>Symbiodiniaceae</taxon>
        <taxon>Symbiodinium</taxon>
    </lineage>
</organism>
<protein>
    <submittedName>
        <fullName evidence="1">Uncharacterized protein</fullName>
    </submittedName>
</protein>